<proteinExistence type="predicted"/>
<protein>
    <submittedName>
        <fullName evidence="1">Uncharacterized protein</fullName>
    </submittedName>
</protein>
<evidence type="ECO:0000313" key="1">
    <source>
        <dbReference type="EMBL" id="CAI0390902.1"/>
    </source>
</evidence>
<comment type="caution">
    <text evidence="1">The sequence shown here is derived from an EMBL/GenBank/DDBJ whole genome shotgun (WGS) entry which is preliminary data.</text>
</comment>
<dbReference type="EMBL" id="CAMGYJ010000003">
    <property type="protein sequence ID" value="CAI0390902.1"/>
    <property type="molecule type" value="Genomic_DNA"/>
</dbReference>
<organism evidence="1 2">
    <name type="scientific">Linum tenue</name>
    <dbReference type="NCBI Taxonomy" id="586396"/>
    <lineage>
        <taxon>Eukaryota</taxon>
        <taxon>Viridiplantae</taxon>
        <taxon>Streptophyta</taxon>
        <taxon>Embryophyta</taxon>
        <taxon>Tracheophyta</taxon>
        <taxon>Spermatophyta</taxon>
        <taxon>Magnoliopsida</taxon>
        <taxon>eudicotyledons</taxon>
        <taxon>Gunneridae</taxon>
        <taxon>Pentapetalae</taxon>
        <taxon>rosids</taxon>
        <taxon>fabids</taxon>
        <taxon>Malpighiales</taxon>
        <taxon>Linaceae</taxon>
        <taxon>Linum</taxon>
    </lineage>
</organism>
<accession>A0AAV0HZW1</accession>
<dbReference type="AlphaFoldDB" id="A0AAV0HZW1"/>
<reference evidence="1" key="1">
    <citation type="submission" date="2022-08" db="EMBL/GenBank/DDBJ databases">
        <authorList>
            <person name="Gutierrez-Valencia J."/>
        </authorList>
    </citation>
    <scope>NUCLEOTIDE SEQUENCE</scope>
</reference>
<keyword evidence="2" id="KW-1185">Reference proteome</keyword>
<gene>
    <name evidence="1" type="ORF">LITE_LOCUS6909</name>
</gene>
<dbReference type="Proteomes" id="UP001154282">
    <property type="component" value="Unassembled WGS sequence"/>
</dbReference>
<name>A0AAV0HZW1_9ROSI</name>
<evidence type="ECO:0000313" key="2">
    <source>
        <dbReference type="Proteomes" id="UP001154282"/>
    </source>
</evidence>
<sequence length="31" mass="3406">MELDRRSVLVWGSDAWLASNRGSEDNRGGNG</sequence>